<feature type="transmembrane region" description="Helical" evidence="1">
    <location>
        <begin position="297"/>
        <end position="318"/>
    </location>
</feature>
<evidence type="ECO:0000256" key="1">
    <source>
        <dbReference type="SAM" id="Phobius"/>
    </source>
</evidence>
<dbReference type="GO" id="GO:0005230">
    <property type="term" value="F:extracellular ligand-gated monoatomic ion channel activity"/>
    <property type="evidence" value="ECO:0007669"/>
    <property type="project" value="InterPro"/>
</dbReference>
<evidence type="ECO:0000256" key="2">
    <source>
        <dbReference type="SAM" id="SignalP"/>
    </source>
</evidence>
<dbReference type="Gene3D" id="2.70.170.10">
    <property type="entry name" value="Neurotransmitter-gated ion-channel ligand-binding domain"/>
    <property type="match status" value="1"/>
</dbReference>
<dbReference type="EMBL" id="BTSY01000001">
    <property type="protein sequence ID" value="GMT09620.1"/>
    <property type="molecule type" value="Genomic_DNA"/>
</dbReference>
<keyword evidence="1" id="KW-1133">Transmembrane helix</keyword>
<evidence type="ECO:0000313" key="4">
    <source>
        <dbReference type="EMBL" id="GMT09620.1"/>
    </source>
</evidence>
<dbReference type="CDD" id="cd18989">
    <property type="entry name" value="LGIC_ECD_cation"/>
    <property type="match status" value="1"/>
</dbReference>
<dbReference type="GO" id="GO:0004888">
    <property type="term" value="F:transmembrane signaling receptor activity"/>
    <property type="evidence" value="ECO:0007669"/>
    <property type="project" value="InterPro"/>
</dbReference>
<feature type="signal peptide" evidence="2">
    <location>
        <begin position="1"/>
        <end position="24"/>
    </location>
</feature>
<feature type="transmembrane region" description="Helical" evidence="1">
    <location>
        <begin position="330"/>
        <end position="352"/>
    </location>
</feature>
<dbReference type="InterPro" id="IPR006202">
    <property type="entry name" value="Neur_chan_lig-bd"/>
</dbReference>
<dbReference type="Pfam" id="PF02931">
    <property type="entry name" value="Neur_chan_LBD"/>
    <property type="match status" value="1"/>
</dbReference>
<protein>
    <recommendedName>
        <fullName evidence="3">Neurotransmitter-gated ion-channel ligand-binding domain-containing protein</fullName>
    </recommendedName>
</protein>
<evidence type="ECO:0000259" key="3">
    <source>
        <dbReference type="Pfam" id="PF02931"/>
    </source>
</evidence>
<comment type="caution">
    <text evidence="4">The sequence shown here is derived from an EMBL/GenBank/DDBJ whole genome shotgun (WGS) entry which is preliminary data.</text>
</comment>
<feature type="non-terminal residue" evidence="4">
    <location>
        <position position="1"/>
    </location>
</feature>
<keyword evidence="2" id="KW-0732">Signal</keyword>
<dbReference type="InterPro" id="IPR036734">
    <property type="entry name" value="Neur_chan_lig-bd_sf"/>
</dbReference>
<dbReference type="PANTHER" id="PTHR18945">
    <property type="entry name" value="NEUROTRANSMITTER GATED ION CHANNEL"/>
    <property type="match status" value="1"/>
</dbReference>
<accession>A0AAV5UR11</accession>
<dbReference type="AlphaFoldDB" id="A0AAV5UR11"/>
<dbReference type="InterPro" id="IPR006201">
    <property type="entry name" value="Neur_channel"/>
</dbReference>
<sequence>FEVVMRLQLLSTALLLLAGCGVRAQDNTLTAIKLESDVLKGYNKKHRPVKSDKTAVGVTILISITHIEKVSEDEQTAIIHGIMYSSWKDEYLNWDPSKYNGTSIMYLDTWKIWQPALSLYNSARGNQWNLYMGGSPASIASDGTVSSHGSFSFHVTCQFDFSSWPNDEHRCPIVIADWVYDLSRVNLSESISDVDMRPYVTLHYDPFEEREKKHVAGWEIVSTTRKHCYWGRKWCQDEVNIAPGSDDKYEYYWSVLEYAVMIRRHAPYIVYTLVIPTLLSSSLTLFAFWIDHDFYPLLLLVFNAIFQGLYGWDMIRALPTGNGTMPDMVFFYGLNLCLTVLAIIFHVLIEVIPINLPDKLEMPETVREFATQLRHVNFFGTKGLSFDPEELYGNGGVVDGVPTSTTTIAPSVLSSSSSSALLAGFETTPEAGEILVQMGEEKPSCSKVEDEAPTVEVSNHVSGDSVIEVEKKEGEEAELPPSTPADYVQIARRIAFALYALAYLWELPRAFF</sequence>
<feature type="transmembrane region" description="Helical" evidence="1">
    <location>
        <begin position="268"/>
        <end position="290"/>
    </location>
</feature>
<keyword evidence="1" id="KW-0812">Transmembrane</keyword>
<feature type="domain" description="Neurotransmitter-gated ion-channel ligand-binding" evidence="3">
    <location>
        <begin position="34"/>
        <end position="217"/>
    </location>
</feature>
<name>A0AAV5UR11_9BILA</name>
<keyword evidence="5" id="KW-1185">Reference proteome</keyword>
<dbReference type="Proteomes" id="UP001432322">
    <property type="component" value="Unassembled WGS sequence"/>
</dbReference>
<gene>
    <name evidence="4" type="ORF">PFISCL1PPCAC_917</name>
</gene>
<reference evidence="4" key="1">
    <citation type="submission" date="2023-10" db="EMBL/GenBank/DDBJ databases">
        <title>Genome assembly of Pristionchus species.</title>
        <authorList>
            <person name="Yoshida K."/>
            <person name="Sommer R.J."/>
        </authorList>
    </citation>
    <scope>NUCLEOTIDE SEQUENCE</scope>
    <source>
        <strain evidence="4">RS5133</strain>
    </source>
</reference>
<organism evidence="4 5">
    <name type="scientific">Pristionchus fissidentatus</name>
    <dbReference type="NCBI Taxonomy" id="1538716"/>
    <lineage>
        <taxon>Eukaryota</taxon>
        <taxon>Metazoa</taxon>
        <taxon>Ecdysozoa</taxon>
        <taxon>Nematoda</taxon>
        <taxon>Chromadorea</taxon>
        <taxon>Rhabditida</taxon>
        <taxon>Rhabditina</taxon>
        <taxon>Diplogasteromorpha</taxon>
        <taxon>Diplogasteroidea</taxon>
        <taxon>Neodiplogasteridae</taxon>
        <taxon>Pristionchus</taxon>
    </lineage>
</organism>
<evidence type="ECO:0000313" key="5">
    <source>
        <dbReference type="Proteomes" id="UP001432322"/>
    </source>
</evidence>
<proteinExistence type="predicted"/>
<keyword evidence="1" id="KW-0472">Membrane</keyword>
<feature type="chain" id="PRO_5043540296" description="Neurotransmitter-gated ion-channel ligand-binding domain-containing protein" evidence="2">
    <location>
        <begin position="25"/>
        <end position="512"/>
    </location>
</feature>
<dbReference type="SUPFAM" id="SSF63712">
    <property type="entry name" value="Nicotinic receptor ligand binding domain-like"/>
    <property type="match status" value="1"/>
</dbReference>
<dbReference type="GO" id="GO:0016020">
    <property type="term" value="C:membrane"/>
    <property type="evidence" value="ECO:0007669"/>
    <property type="project" value="InterPro"/>
</dbReference>